<protein>
    <submittedName>
        <fullName evidence="1">Uncharacterized protein</fullName>
    </submittedName>
</protein>
<dbReference type="Proteomes" id="UP000011682">
    <property type="component" value="Unassembled WGS sequence"/>
</dbReference>
<evidence type="ECO:0000313" key="1">
    <source>
        <dbReference type="EMBL" id="EPX61694.1"/>
    </source>
</evidence>
<dbReference type="GO" id="GO:0016810">
    <property type="term" value="F:hydrolase activity, acting on carbon-nitrogen (but not peptide) bonds"/>
    <property type="evidence" value="ECO:0007669"/>
    <property type="project" value="InterPro"/>
</dbReference>
<gene>
    <name evidence="1" type="ORF">D187_010313</name>
</gene>
<dbReference type="OrthoDB" id="9995968at2"/>
<evidence type="ECO:0000313" key="2">
    <source>
        <dbReference type="Proteomes" id="UP000011682"/>
    </source>
</evidence>
<sequence>MEMPLIPGYPNLLQSLLEEKASLTSRKFNLEGILHQLEKLAGEESRTPEDITAIKSAAEALHFVDGRVLKRQGRLTALEPERIVSESSAAARALRARTGWR</sequence>
<comment type="caution">
    <text evidence="1">The sequence shown here is derived from an EMBL/GenBank/DDBJ whole genome shotgun (WGS) entry which is preliminary data.</text>
</comment>
<name>S9QKA7_CYSF2</name>
<dbReference type="RefSeq" id="WP_002628654.1">
    <property type="nucleotide sequence ID" value="NZ_ANAH02000009.1"/>
</dbReference>
<accession>S9QKA7</accession>
<keyword evidence="2" id="KW-1185">Reference proteome</keyword>
<dbReference type="EMBL" id="ANAH02000009">
    <property type="protein sequence ID" value="EPX61694.1"/>
    <property type="molecule type" value="Genomic_DNA"/>
</dbReference>
<dbReference type="SUPFAM" id="SSF51338">
    <property type="entry name" value="Composite domain of metallo-dependent hydrolases"/>
    <property type="match status" value="1"/>
</dbReference>
<dbReference type="AlphaFoldDB" id="S9QKA7"/>
<reference evidence="1" key="1">
    <citation type="submission" date="2013-05" db="EMBL/GenBank/DDBJ databases">
        <title>Genome assembly of Cystobacter fuscus DSM 2262.</title>
        <authorList>
            <person name="Sharma G."/>
            <person name="Khatri I."/>
            <person name="Kaur C."/>
            <person name="Mayilraj S."/>
            <person name="Subramanian S."/>
        </authorList>
    </citation>
    <scope>NUCLEOTIDE SEQUENCE [LARGE SCALE GENOMIC DNA]</scope>
    <source>
        <strain evidence="1">DSM 2262</strain>
    </source>
</reference>
<organism evidence="1 2">
    <name type="scientific">Cystobacter fuscus (strain ATCC 25194 / DSM 2262 / NBRC 100088 / M29)</name>
    <dbReference type="NCBI Taxonomy" id="1242864"/>
    <lineage>
        <taxon>Bacteria</taxon>
        <taxon>Pseudomonadati</taxon>
        <taxon>Myxococcota</taxon>
        <taxon>Myxococcia</taxon>
        <taxon>Myxococcales</taxon>
        <taxon>Cystobacterineae</taxon>
        <taxon>Archangiaceae</taxon>
        <taxon>Cystobacter</taxon>
    </lineage>
</organism>
<dbReference type="InterPro" id="IPR011059">
    <property type="entry name" value="Metal-dep_hydrolase_composite"/>
</dbReference>
<proteinExistence type="predicted"/>